<dbReference type="PROSITE" id="PS50089">
    <property type="entry name" value="ZF_RING_2"/>
    <property type="match status" value="1"/>
</dbReference>
<keyword evidence="3" id="KW-0862">Zinc</keyword>
<dbReference type="InterPro" id="IPR001841">
    <property type="entry name" value="Znf_RING"/>
</dbReference>
<evidence type="ECO:0000313" key="7">
    <source>
        <dbReference type="Proteomes" id="UP000472270"/>
    </source>
</evidence>
<reference evidence="6" key="1">
    <citation type="submission" date="2025-08" db="UniProtKB">
        <authorList>
            <consortium name="Ensembl"/>
        </authorList>
    </citation>
    <scope>IDENTIFICATION</scope>
</reference>
<keyword evidence="1" id="KW-0479">Metal-binding</keyword>
<dbReference type="PROSITE" id="PS00518">
    <property type="entry name" value="ZF_RING_1"/>
    <property type="match status" value="1"/>
</dbReference>
<reference evidence="6" key="2">
    <citation type="submission" date="2025-09" db="UniProtKB">
        <authorList>
            <consortium name="Ensembl"/>
        </authorList>
    </citation>
    <scope>IDENTIFICATION</scope>
</reference>
<dbReference type="AlphaFoldDB" id="A0A673MNE7"/>
<dbReference type="Gene3D" id="3.30.40.10">
    <property type="entry name" value="Zinc/RING finger domain, C3HC4 (zinc finger)"/>
    <property type="match status" value="1"/>
</dbReference>
<evidence type="ECO:0000256" key="1">
    <source>
        <dbReference type="ARBA" id="ARBA00022723"/>
    </source>
</evidence>
<dbReference type="GO" id="GO:0008270">
    <property type="term" value="F:zinc ion binding"/>
    <property type="evidence" value="ECO:0007669"/>
    <property type="project" value="UniProtKB-KW"/>
</dbReference>
<accession>A0A673MNE7</accession>
<dbReference type="InterPro" id="IPR013083">
    <property type="entry name" value="Znf_RING/FYVE/PHD"/>
</dbReference>
<organism evidence="6 7">
    <name type="scientific">Sinocyclocheilus rhinocerous</name>
    <dbReference type="NCBI Taxonomy" id="307959"/>
    <lineage>
        <taxon>Eukaryota</taxon>
        <taxon>Metazoa</taxon>
        <taxon>Chordata</taxon>
        <taxon>Craniata</taxon>
        <taxon>Vertebrata</taxon>
        <taxon>Euteleostomi</taxon>
        <taxon>Actinopterygii</taxon>
        <taxon>Neopterygii</taxon>
        <taxon>Teleostei</taxon>
        <taxon>Ostariophysi</taxon>
        <taxon>Cypriniformes</taxon>
        <taxon>Cyprinidae</taxon>
        <taxon>Cyprininae</taxon>
        <taxon>Sinocyclocheilus</taxon>
    </lineage>
</organism>
<keyword evidence="7" id="KW-1185">Reference proteome</keyword>
<sequence length="89" mass="10066">LDDPGTPSELRERLINKITLVLNSGSDEECAICLDSLRQPVITYCAHVYCRPCICEVTRSENQHLRGFRKTLSGYCLFLSHRSSSKSAY</sequence>
<proteinExistence type="predicted"/>
<name>A0A673MNE7_9TELE</name>
<evidence type="ECO:0000256" key="2">
    <source>
        <dbReference type="ARBA" id="ARBA00022771"/>
    </source>
</evidence>
<dbReference type="Ensembl" id="ENSSRHT00000096706.1">
    <property type="protein sequence ID" value="ENSSRHP00000094157.1"/>
    <property type="gene ID" value="ENSSRHG00000046375.1"/>
</dbReference>
<dbReference type="Pfam" id="PF13923">
    <property type="entry name" value="zf-C3HC4_2"/>
    <property type="match status" value="1"/>
</dbReference>
<dbReference type="SUPFAM" id="SSF57850">
    <property type="entry name" value="RING/U-box"/>
    <property type="match status" value="1"/>
</dbReference>
<keyword evidence="2 4" id="KW-0863">Zinc-finger</keyword>
<evidence type="ECO:0000259" key="5">
    <source>
        <dbReference type="PROSITE" id="PS50089"/>
    </source>
</evidence>
<dbReference type="Proteomes" id="UP000472270">
    <property type="component" value="Unassembled WGS sequence"/>
</dbReference>
<dbReference type="InterPro" id="IPR017907">
    <property type="entry name" value="Znf_RING_CS"/>
</dbReference>
<protein>
    <recommendedName>
        <fullName evidence="5">RING-type domain-containing protein</fullName>
    </recommendedName>
</protein>
<feature type="domain" description="RING-type" evidence="5">
    <location>
        <begin position="30"/>
        <end position="76"/>
    </location>
</feature>
<dbReference type="SMART" id="SM00184">
    <property type="entry name" value="RING"/>
    <property type="match status" value="1"/>
</dbReference>
<evidence type="ECO:0000313" key="6">
    <source>
        <dbReference type="Ensembl" id="ENSSRHP00000094157.1"/>
    </source>
</evidence>
<evidence type="ECO:0000256" key="3">
    <source>
        <dbReference type="ARBA" id="ARBA00022833"/>
    </source>
</evidence>
<evidence type="ECO:0000256" key="4">
    <source>
        <dbReference type="PROSITE-ProRule" id="PRU00175"/>
    </source>
</evidence>